<keyword evidence="3" id="KW-1185">Reference proteome</keyword>
<dbReference type="Proteomes" id="UP000289738">
    <property type="component" value="Chromosome B01"/>
</dbReference>
<comment type="caution">
    <text evidence="2">The sequence shown here is derived from an EMBL/GenBank/DDBJ whole genome shotgun (WGS) entry which is preliminary data.</text>
</comment>
<proteinExistence type="predicted"/>
<feature type="region of interest" description="Disordered" evidence="1">
    <location>
        <begin position="64"/>
        <end position="110"/>
    </location>
</feature>
<evidence type="ECO:0000256" key="1">
    <source>
        <dbReference type="SAM" id="MobiDB-lite"/>
    </source>
</evidence>
<protein>
    <submittedName>
        <fullName evidence="2">Uncharacterized protein</fullName>
    </submittedName>
</protein>
<gene>
    <name evidence="2" type="ORF">Ahy_B01g052611</name>
</gene>
<sequence length="164" mass="18236">MRSLGKFKHNSEERGLHHKINAFHSRFYGIRSCRVGSEELTEIMHRVFGNVMAEIKGKSSLSHEEATLSGVNDLQSPPRVRTRGRPKNRMGSNTKKKIANATKKKKKAALNGGSMIQSSSSLYDAHDMNCPGEDDRSFEVLAPFALWKILRKPGIGVPEGSCNK</sequence>
<dbReference type="AlphaFoldDB" id="A0A445APW4"/>
<evidence type="ECO:0000313" key="3">
    <source>
        <dbReference type="Proteomes" id="UP000289738"/>
    </source>
</evidence>
<name>A0A445APW4_ARAHY</name>
<reference evidence="2 3" key="1">
    <citation type="submission" date="2019-01" db="EMBL/GenBank/DDBJ databases">
        <title>Sequencing of cultivated peanut Arachis hypogaea provides insights into genome evolution and oil improvement.</title>
        <authorList>
            <person name="Chen X."/>
        </authorList>
    </citation>
    <scope>NUCLEOTIDE SEQUENCE [LARGE SCALE GENOMIC DNA]</scope>
    <source>
        <strain evidence="3">cv. Fuhuasheng</strain>
        <tissue evidence="2">Leaves</tissue>
    </source>
</reference>
<evidence type="ECO:0000313" key="2">
    <source>
        <dbReference type="EMBL" id="RYR28477.1"/>
    </source>
</evidence>
<dbReference type="EMBL" id="SDMP01000011">
    <property type="protein sequence ID" value="RYR28477.1"/>
    <property type="molecule type" value="Genomic_DNA"/>
</dbReference>
<feature type="compositionally biased region" description="Basic residues" evidence="1">
    <location>
        <begin position="80"/>
        <end position="108"/>
    </location>
</feature>
<organism evidence="2 3">
    <name type="scientific">Arachis hypogaea</name>
    <name type="common">Peanut</name>
    <dbReference type="NCBI Taxonomy" id="3818"/>
    <lineage>
        <taxon>Eukaryota</taxon>
        <taxon>Viridiplantae</taxon>
        <taxon>Streptophyta</taxon>
        <taxon>Embryophyta</taxon>
        <taxon>Tracheophyta</taxon>
        <taxon>Spermatophyta</taxon>
        <taxon>Magnoliopsida</taxon>
        <taxon>eudicotyledons</taxon>
        <taxon>Gunneridae</taxon>
        <taxon>Pentapetalae</taxon>
        <taxon>rosids</taxon>
        <taxon>fabids</taxon>
        <taxon>Fabales</taxon>
        <taxon>Fabaceae</taxon>
        <taxon>Papilionoideae</taxon>
        <taxon>50 kb inversion clade</taxon>
        <taxon>dalbergioids sensu lato</taxon>
        <taxon>Dalbergieae</taxon>
        <taxon>Pterocarpus clade</taxon>
        <taxon>Arachis</taxon>
    </lineage>
</organism>
<accession>A0A445APW4</accession>